<dbReference type="InterPro" id="IPR015877">
    <property type="entry name" value="MAT1_centre"/>
</dbReference>
<dbReference type="GO" id="GO:0006281">
    <property type="term" value="P:DNA repair"/>
    <property type="evidence" value="ECO:0007669"/>
    <property type="project" value="TreeGrafter"/>
</dbReference>
<dbReference type="GO" id="GO:0006357">
    <property type="term" value="P:regulation of transcription by RNA polymerase II"/>
    <property type="evidence" value="ECO:0007669"/>
    <property type="project" value="TreeGrafter"/>
</dbReference>
<dbReference type="InterPro" id="IPR009078">
    <property type="entry name" value="Ferritin-like_SF"/>
</dbReference>
<name>A0A091CWD6_FUKDA</name>
<evidence type="ECO:0000259" key="1">
    <source>
        <dbReference type="Pfam" id="PF06391"/>
    </source>
</evidence>
<feature type="domain" description="MAT1 centre" evidence="1">
    <location>
        <begin position="29"/>
        <end position="81"/>
    </location>
</feature>
<protein>
    <submittedName>
        <fullName evidence="2">CDK-activating kinase assembly factor MAT1</fullName>
    </submittedName>
</protein>
<keyword evidence="3" id="KW-1185">Reference proteome</keyword>
<dbReference type="AlphaFoldDB" id="A0A091CWD6"/>
<dbReference type="Gene3D" id="3.30.40.10">
    <property type="entry name" value="Zinc/RING finger domain, C3HC4 (zinc finger)"/>
    <property type="match status" value="1"/>
</dbReference>
<accession>A0A091CWD6</accession>
<dbReference type="GO" id="GO:0005675">
    <property type="term" value="C:transcription factor TFIIH holo complex"/>
    <property type="evidence" value="ECO:0007669"/>
    <property type="project" value="TreeGrafter"/>
</dbReference>
<evidence type="ECO:0000313" key="3">
    <source>
        <dbReference type="Proteomes" id="UP000028990"/>
    </source>
</evidence>
<keyword evidence="2" id="KW-0418">Kinase</keyword>
<evidence type="ECO:0000313" key="2">
    <source>
        <dbReference type="EMBL" id="KFO22952.1"/>
    </source>
</evidence>
<dbReference type="SUPFAM" id="SSF47240">
    <property type="entry name" value="Ferritin-like"/>
    <property type="match status" value="1"/>
</dbReference>
<reference evidence="2 3" key="1">
    <citation type="submission" date="2013-11" db="EMBL/GenBank/DDBJ databases">
        <title>The Damaraland mole rat (Fukomys damarensis) genome and evolution of African mole rats.</title>
        <authorList>
            <person name="Gladyshev V.N."/>
            <person name="Fang X."/>
        </authorList>
    </citation>
    <scope>NUCLEOTIDE SEQUENCE [LARGE SCALE GENOMIC DNA]</scope>
    <source>
        <tissue evidence="2">Liver</tissue>
    </source>
</reference>
<proteinExistence type="predicted"/>
<sequence length="180" mass="20822">MTFKKLCESCVDLLFVRGAGNCPECGTPLRKSNFRVQLFEDPTVDKEVEIRKKVLKIYNKREEDFPSLREYNDFLEEVEEIELFENTFEQLTVEVAFCYSLFWNQRTSQHRSIAGSSLLLTSHDFSDLSELFQRGGGYVHRLVNLRLRASCTHLSLGYDFDHEGVALAGVGHFFHELAKE</sequence>
<dbReference type="Gene3D" id="1.20.1260.10">
    <property type="match status" value="1"/>
</dbReference>
<dbReference type="Pfam" id="PF06391">
    <property type="entry name" value="MAT1"/>
    <property type="match status" value="1"/>
</dbReference>
<dbReference type="Proteomes" id="UP000028990">
    <property type="component" value="Unassembled WGS sequence"/>
</dbReference>
<dbReference type="GO" id="GO:0016301">
    <property type="term" value="F:kinase activity"/>
    <property type="evidence" value="ECO:0007669"/>
    <property type="project" value="UniProtKB-KW"/>
</dbReference>
<dbReference type="EMBL" id="KN123872">
    <property type="protein sequence ID" value="KFO22952.1"/>
    <property type="molecule type" value="Genomic_DNA"/>
</dbReference>
<organism evidence="2 3">
    <name type="scientific">Fukomys damarensis</name>
    <name type="common">Damaraland mole rat</name>
    <name type="synonym">Cryptomys damarensis</name>
    <dbReference type="NCBI Taxonomy" id="885580"/>
    <lineage>
        <taxon>Eukaryota</taxon>
        <taxon>Metazoa</taxon>
        <taxon>Chordata</taxon>
        <taxon>Craniata</taxon>
        <taxon>Vertebrata</taxon>
        <taxon>Euteleostomi</taxon>
        <taxon>Mammalia</taxon>
        <taxon>Eutheria</taxon>
        <taxon>Euarchontoglires</taxon>
        <taxon>Glires</taxon>
        <taxon>Rodentia</taxon>
        <taxon>Hystricomorpha</taxon>
        <taxon>Bathyergidae</taxon>
        <taxon>Fukomys</taxon>
    </lineage>
</organism>
<keyword evidence="2" id="KW-0808">Transferase</keyword>
<gene>
    <name evidence="2" type="ORF">H920_15664</name>
</gene>
<dbReference type="PANTHER" id="PTHR12683">
    <property type="entry name" value="CDK-ACTIVATING KINASE ASSEMBLY FACTOR MAT1"/>
    <property type="match status" value="1"/>
</dbReference>
<dbReference type="PANTHER" id="PTHR12683:SF13">
    <property type="entry name" value="CDK-ACTIVATING KINASE ASSEMBLY FACTOR MAT1"/>
    <property type="match status" value="1"/>
</dbReference>
<dbReference type="InterPro" id="IPR012347">
    <property type="entry name" value="Ferritin-like"/>
</dbReference>
<dbReference type="InterPro" id="IPR013083">
    <property type="entry name" value="Znf_RING/FYVE/PHD"/>
</dbReference>